<protein>
    <recommendedName>
        <fullName evidence="7">Carrier domain-containing protein</fullName>
    </recommendedName>
</protein>
<feature type="domain" description="AMP-dependent synthetase/ligase" evidence="3">
    <location>
        <begin position="24"/>
        <end position="414"/>
    </location>
</feature>
<evidence type="ECO:0000256" key="2">
    <source>
        <dbReference type="SAM" id="Phobius"/>
    </source>
</evidence>
<dbReference type="InterPro" id="IPR045851">
    <property type="entry name" value="AMP-bd_C_sf"/>
</dbReference>
<dbReference type="InterPro" id="IPR000873">
    <property type="entry name" value="AMP-dep_synth/lig_dom"/>
</dbReference>
<dbReference type="InterPro" id="IPR036736">
    <property type="entry name" value="ACP-like_sf"/>
</dbReference>
<name>A0A1F6G844_9PROT</name>
<dbReference type="Pfam" id="PF00550">
    <property type="entry name" value="PP-binding"/>
    <property type="match status" value="1"/>
</dbReference>
<keyword evidence="2" id="KW-0472">Membrane</keyword>
<dbReference type="InterPro" id="IPR042099">
    <property type="entry name" value="ANL_N_sf"/>
</dbReference>
<accession>A0A1F6G844</accession>
<keyword evidence="2" id="KW-0812">Transmembrane</keyword>
<evidence type="ECO:0000259" key="4">
    <source>
        <dbReference type="Pfam" id="PF00550"/>
    </source>
</evidence>
<dbReference type="PROSITE" id="PS00455">
    <property type="entry name" value="AMP_BINDING"/>
    <property type="match status" value="1"/>
</dbReference>
<evidence type="ECO:0000256" key="1">
    <source>
        <dbReference type="ARBA" id="ARBA00006432"/>
    </source>
</evidence>
<organism evidence="5 6">
    <name type="scientific">Candidatus Lambdaproteobacteria bacterium RIFOXYD2_FULL_50_16</name>
    <dbReference type="NCBI Taxonomy" id="1817772"/>
    <lineage>
        <taxon>Bacteria</taxon>
        <taxon>Pseudomonadati</taxon>
        <taxon>Pseudomonadota</taxon>
        <taxon>Candidatus Lambdaproteobacteria</taxon>
    </lineage>
</organism>
<dbReference type="GO" id="GO:0005886">
    <property type="term" value="C:plasma membrane"/>
    <property type="evidence" value="ECO:0007669"/>
    <property type="project" value="TreeGrafter"/>
</dbReference>
<dbReference type="SUPFAM" id="SSF47336">
    <property type="entry name" value="ACP-like"/>
    <property type="match status" value="1"/>
</dbReference>
<keyword evidence="2" id="KW-1133">Transmembrane helix</keyword>
<dbReference type="GO" id="GO:0006633">
    <property type="term" value="P:fatty acid biosynthetic process"/>
    <property type="evidence" value="ECO:0007669"/>
    <property type="project" value="TreeGrafter"/>
</dbReference>
<dbReference type="EMBL" id="MFNE01000040">
    <property type="protein sequence ID" value="OGG94281.1"/>
    <property type="molecule type" value="Genomic_DNA"/>
</dbReference>
<gene>
    <name evidence="5" type="ORF">A2527_14570</name>
</gene>
<feature type="transmembrane region" description="Helical" evidence="2">
    <location>
        <begin position="222"/>
        <end position="246"/>
    </location>
</feature>
<evidence type="ECO:0000313" key="6">
    <source>
        <dbReference type="Proteomes" id="UP000178449"/>
    </source>
</evidence>
<dbReference type="Proteomes" id="UP000178449">
    <property type="component" value="Unassembled WGS sequence"/>
</dbReference>
<feature type="domain" description="Carrier" evidence="4">
    <location>
        <begin position="597"/>
        <end position="641"/>
    </location>
</feature>
<reference evidence="5 6" key="1">
    <citation type="journal article" date="2016" name="Nat. Commun.">
        <title>Thousands of microbial genomes shed light on interconnected biogeochemical processes in an aquifer system.</title>
        <authorList>
            <person name="Anantharaman K."/>
            <person name="Brown C.T."/>
            <person name="Hug L.A."/>
            <person name="Sharon I."/>
            <person name="Castelle C.J."/>
            <person name="Probst A.J."/>
            <person name="Thomas B.C."/>
            <person name="Singh A."/>
            <person name="Wilkins M.J."/>
            <person name="Karaoz U."/>
            <person name="Brodie E.L."/>
            <person name="Williams K.H."/>
            <person name="Hubbard S.S."/>
            <person name="Banfield J.F."/>
        </authorList>
    </citation>
    <scope>NUCLEOTIDE SEQUENCE [LARGE SCALE GENOMIC DNA]</scope>
</reference>
<dbReference type="Pfam" id="PF00501">
    <property type="entry name" value="AMP-binding"/>
    <property type="match status" value="1"/>
</dbReference>
<dbReference type="GO" id="GO:0070566">
    <property type="term" value="F:adenylyltransferase activity"/>
    <property type="evidence" value="ECO:0007669"/>
    <property type="project" value="TreeGrafter"/>
</dbReference>
<dbReference type="SUPFAM" id="SSF56801">
    <property type="entry name" value="Acetyl-CoA synthetase-like"/>
    <property type="match status" value="1"/>
</dbReference>
<evidence type="ECO:0008006" key="7">
    <source>
        <dbReference type="Google" id="ProtNLM"/>
    </source>
</evidence>
<comment type="similarity">
    <text evidence="1">Belongs to the ATP-dependent AMP-binding enzyme family.</text>
</comment>
<evidence type="ECO:0000313" key="5">
    <source>
        <dbReference type="EMBL" id="OGG94281.1"/>
    </source>
</evidence>
<dbReference type="AlphaFoldDB" id="A0A1F6G844"/>
<dbReference type="STRING" id="1817772.A2527_14570"/>
<sequence length="666" mass="73696">MNFSNWSNSTIVAQAKGYALSQPDSNFVTFLVDGDLEEASLSYAQLDQRARQIAGWLQAQGCNKGDRAVVMLPNGLSFIEVFFGCLYAGVVALPLSHQLLAYQESLIPKLETASPKLIIGAEQVVGFLNKRLAQDFPQFASLQVTTPQAIIEAALAPFSEVDIFPQDPAYLQFSSGSTGKPKGIVVGHSNIMANMEQSRLAADWQPGAGTALWLPLFHDFGLAAGLLGALYMGGFVILLTPAQFVVKPSRWLSAMSRYRCAHSYAPPFAFAMCIRMQKPEELASLNLSSMRSIVIGAEPVHYQATLEFNQFYAPQGLGSQVLRPGFGMAETVIMFSMSKGLEALCVDRHLIETKGRLQLVSESLDKEDKKYLVNLGPQMPEHLLVIKDDQNRPLPEGVVGEICLSGPSVCQGYYHNPEATSATFGVQIEGFEPPFLVTGDRGLLYQGNLYFTGRIKDLIIIRGRNYYPHDLEFVLGQVPEACPDCVMAYAITSEDAEEKLGLALEIDNAHLKDQDSFYRKTLPLIDKQVVKLMADHFQIYPASRTYLRPGTIKKTSSGKIKHSATQELIEQSEFHGLLTRFVDTESIEEIDGADPRETLIQLFRQITKLPPIFDEPIVDIGTDSLDIVNFLTAIEAKFPIEGFDIFDEVDDKTTLNKIIELITAHY</sequence>
<dbReference type="InterPro" id="IPR020845">
    <property type="entry name" value="AMP-binding_CS"/>
</dbReference>
<dbReference type="Gene3D" id="3.40.50.12780">
    <property type="entry name" value="N-terminal domain of ligase-like"/>
    <property type="match status" value="1"/>
</dbReference>
<dbReference type="InterPro" id="IPR009081">
    <property type="entry name" value="PP-bd_ACP"/>
</dbReference>
<dbReference type="Gene3D" id="1.10.1200.10">
    <property type="entry name" value="ACP-like"/>
    <property type="match status" value="1"/>
</dbReference>
<dbReference type="PANTHER" id="PTHR22754">
    <property type="entry name" value="DISCO-INTERACTING PROTEIN 2 DIP2 -RELATED"/>
    <property type="match status" value="1"/>
</dbReference>
<proteinExistence type="inferred from homology"/>
<evidence type="ECO:0000259" key="3">
    <source>
        <dbReference type="Pfam" id="PF00501"/>
    </source>
</evidence>
<dbReference type="PANTHER" id="PTHR22754:SF32">
    <property type="entry name" value="DISCO-INTERACTING PROTEIN 2"/>
    <property type="match status" value="1"/>
</dbReference>
<dbReference type="Gene3D" id="3.30.300.30">
    <property type="match status" value="1"/>
</dbReference>
<comment type="caution">
    <text evidence="5">The sequence shown here is derived from an EMBL/GenBank/DDBJ whole genome shotgun (WGS) entry which is preliminary data.</text>
</comment>